<evidence type="ECO:0000256" key="1">
    <source>
        <dbReference type="ARBA" id="ARBA00004651"/>
    </source>
</evidence>
<reference evidence="8" key="1">
    <citation type="submission" date="2017-10" db="EMBL/GenBank/DDBJ databases">
        <title>Paulinella longichromatophora chromatophore genome.</title>
        <authorList>
            <person name="Lhee D."/>
            <person name="Yoon H.S."/>
        </authorList>
    </citation>
    <scope>NUCLEOTIDE SEQUENCE</scope>
</reference>
<accession>A0A2H4ZPA7</accession>
<protein>
    <recommendedName>
        <fullName evidence="7">VTT domain-containing protein</fullName>
    </recommendedName>
</protein>
<evidence type="ECO:0000256" key="3">
    <source>
        <dbReference type="ARBA" id="ARBA00022692"/>
    </source>
</evidence>
<evidence type="ECO:0000256" key="4">
    <source>
        <dbReference type="ARBA" id="ARBA00022989"/>
    </source>
</evidence>
<dbReference type="InterPro" id="IPR015414">
    <property type="entry name" value="TMEM64"/>
</dbReference>
<keyword evidence="5 6" id="KW-0472">Membrane</keyword>
<feature type="transmembrane region" description="Helical" evidence="6">
    <location>
        <begin position="135"/>
        <end position="157"/>
    </location>
</feature>
<keyword evidence="4 6" id="KW-1133">Transmembrane helix</keyword>
<keyword evidence="2" id="KW-1003">Cell membrane</keyword>
<evidence type="ECO:0000259" key="7">
    <source>
        <dbReference type="Pfam" id="PF09335"/>
    </source>
</evidence>
<comment type="subcellular location">
    <subcellularLocation>
        <location evidence="1">Cell membrane</location>
        <topology evidence="1">Multi-pass membrane protein</topology>
    </subcellularLocation>
</comment>
<organism evidence="8">
    <name type="scientific">Paulinella longichromatophora</name>
    <dbReference type="NCBI Taxonomy" id="1708747"/>
    <lineage>
        <taxon>Eukaryota</taxon>
        <taxon>Sar</taxon>
        <taxon>Rhizaria</taxon>
        <taxon>Cercozoa</taxon>
        <taxon>Imbricatea</taxon>
        <taxon>Silicofilosea</taxon>
        <taxon>Euglyphida</taxon>
        <taxon>Paulinellidae</taxon>
        <taxon>Paulinella</taxon>
    </lineage>
</organism>
<feature type="domain" description="VTT" evidence="7">
    <location>
        <begin position="35"/>
        <end position="150"/>
    </location>
</feature>
<dbReference type="GO" id="GO:0005886">
    <property type="term" value="C:plasma membrane"/>
    <property type="evidence" value="ECO:0007669"/>
    <property type="project" value="UniProtKB-SubCell"/>
</dbReference>
<proteinExistence type="predicted"/>
<evidence type="ECO:0000256" key="5">
    <source>
        <dbReference type="ARBA" id="ARBA00023136"/>
    </source>
</evidence>
<feature type="transmembrane region" description="Helical" evidence="6">
    <location>
        <begin position="21"/>
        <end position="48"/>
    </location>
</feature>
<dbReference type="Pfam" id="PF09335">
    <property type="entry name" value="VTT_dom"/>
    <property type="match status" value="1"/>
</dbReference>
<evidence type="ECO:0000313" key="8">
    <source>
        <dbReference type="EMBL" id="AUG32366.1"/>
    </source>
</evidence>
<dbReference type="AlphaFoldDB" id="A0A2H4ZPA7"/>
<evidence type="ECO:0000256" key="2">
    <source>
        <dbReference type="ARBA" id="ARBA00022475"/>
    </source>
</evidence>
<geneLocation type="plastid" evidence="8"/>
<evidence type="ECO:0000256" key="6">
    <source>
        <dbReference type="SAM" id="Phobius"/>
    </source>
</evidence>
<feature type="transmembrane region" description="Helical" evidence="6">
    <location>
        <begin position="54"/>
        <end position="76"/>
    </location>
</feature>
<name>A0A2H4ZPA7_9EUKA</name>
<dbReference type="EMBL" id="MG264610">
    <property type="protein sequence ID" value="AUG32366.1"/>
    <property type="molecule type" value="Genomic_DNA"/>
</dbReference>
<dbReference type="PANTHER" id="PTHR12677:SF59">
    <property type="entry name" value="GOLGI APPARATUS MEMBRANE PROTEIN TVP38-RELATED"/>
    <property type="match status" value="1"/>
</dbReference>
<sequence length="206" mass="22818">MSLYTLIDQIEPILHSIQGKTAFILVYALWVILLLPGSPPTILAGFLYGPGEGALIAFLGSSLGAEISFLLGRYLFQSWVHNRLIRFPKLQVIERIISQAEFRLVLLTRLSPLFPFSLLNMVYGVSQISIRNYTLGLIGTLPGTFVLCQLASVAHSLKELYGGSLDQDNIYFLTVQIIGFISTFILVGLVARTSNLTLLKSQKNIE</sequence>
<gene>
    <name evidence="8" type="ORF">PLO_369</name>
</gene>
<dbReference type="PANTHER" id="PTHR12677">
    <property type="entry name" value="GOLGI APPARATUS MEMBRANE PROTEIN TVP38-RELATED"/>
    <property type="match status" value="1"/>
</dbReference>
<feature type="transmembrane region" description="Helical" evidence="6">
    <location>
        <begin position="169"/>
        <end position="191"/>
    </location>
</feature>
<dbReference type="InterPro" id="IPR032816">
    <property type="entry name" value="VTT_dom"/>
</dbReference>
<keyword evidence="8" id="KW-0934">Plastid</keyword>
<keyword evidence="3 6" id="KW-0812">Transmembrane</keyword>